<reference evidence="1" key="1">
    <citation type="submission" date="2020-05" db="EMBL/GenBank/DDBJ databases">
        <authorList>
            <person name="Chiriac C."/>
            <person name="Salcher M."/>
            <person name="Ghai R."/>
            <person name="Kavagutti S V."/>
        </authorList>
    </citation>
    <scope>NUCLEOTIDE SEQUENCE</scope>
</reference>
<evidence type="ECO:0000313" key="1">
    <source>
        <dbReference type="EMBL" id="CAB4176862.1"/>
    </source>
</evidence>
<gene>
    <name evidence="1" type="ORF">UFOVP978_72</name>
</gene>
<dbReference type="EMBL" id="LR796937">
    <property type="protein sequence ID" value="CAB4176862.1"/>
    <property type="molecule type" value="Genomic_DNA"/>
</dbReference>
<protein>
    <submittedName>
        <fullName evidence="1">Uncharacterized protein</fullName>
    </submittedName>
</protein>
<proteinExistence type="predicted"/>
<feature type="non-terminal residue" evidence="1">
    <location>
        <position position="72"/>
    </location>
</feature>
<name>A0A6J5Q0E8_9CAUD</name>
<organism evidence="1">
    <name type="scientific">uncultured Caudovirales phage</name>
    <dbReference type="NCBI Taxonomy" id="2100421"/>
    <lineage>
        <taxon>Viruses</taxon>
        <taxon>Duplodnaviria</taxon>
        <taxon>Heunggongvirae</taxon>
        <taxon>Uroviricota</taxon>
        <taxon>Caudoviricetes</taxon>
        <taxon>Peduoviridae</taxon>
        <taxon>Maltschvirus</taxon>
        <taxon>Maltschvirus maltsch</taxon>
    </lineage>
</organism>
<sequence>MIKEEITKPQETSTDPTIMALLDNEQHQKINAHAQAGVVVDLPMVLMDSLIDVVLDTPALRDALGLAYRSRI</sequence>
<accession>A0A6J5Q0E8</accession>